<accession>A0ABQ7HY91</accession>
<gene>
    <name evidence="6" type="primary">gpn3</name>
    <name evidence="6" type="ORF">TCON_1653</name>
</gene>
<dbReference type="InterPro" id="IPR027417">
    <property type="entry name" value="P-loop_NTPase"/>
</dbReference>
<name>A0ABQ7HY91_9MICR</name>
<dbReference type="Pfam" id="PF03029">
    <property type="entry name" value="ATP_bind_1"/>
    <property type="match status" value="1"/>
</dbReference>
<dbReference type="Gene3D" id="3.40.50.300">
    <property type="entry name" value="P-loop containing nucleotide triphosphate hydrolases"/>
    <property type="match status" value="1"/>
</dbReference>
<keyword evidence="2 5" id="KW-0547">Nucleotide-binding</keyword>
<keyword evidence="7" id="KW-1185">Reference proteome</keyword>
<comment type="function">
    <text evidence="5">Small GTPase required for proper nuclear import of RNA polymerase II and III (RNAPII and RNAPIII). May act at an RNAP assembly step prior to nuclear import.</text>
</comment>
<dbReference type="PANTHER" id="PTHR21231">
    <property type="entry name" value="XPA-BINDING PROTEIN 1-RELATED"/>
    <property type="match status" value="1"/>
</dbReference>
<dbReference type="Proteomes" id="UP001516464">
    <property type="component" value="Unassembled WGS sequence"/>
</dbReference>
<evidence type="ECO:0000256" key="2">
    <source>
        <dbReference type="ARBA" id="ARBA00022741"/>
    </source>
</evidence>
<keyword evidence="4 5" id="KW-0342">GTP-binding</keyword>
<evidence type="ECO:0000313" key="6">
    <source>
        <dbReference type="EMBL" id="KAF7683142.1"/>
    </source>
</evidence>
<dbReference type="EMBL" id="SBIQ01000123">
    <property type="protein sequence ID" value="KAF7683142.1"/>
    <property type="molecule type" value="Genomic_DNA"/>
</dbReference>
<keyword evidence="3 5" id="KW-0378">Hydrolase</keyword>
<reference evidence="6 7" key="1">
    <citation type="submission" date="2019-01" db="EMBL/GenBank/DDBJ databases">
        <title>Genomes sequencing and comparative genomics of infectious freshwater microsporidia, Cucumispora dikerogammari and Thelohania contejeani.</title>
        <authorList>
            <person name="Cormier A."/>
            <person name="Giraud I."/>
            <person name="Wattier R."/>
            <person name="Teixeira M."/>
            <person name="Grandjean F."/>
            <person name="Rigaud T."/>
            <person name="Cordaux R."/>
        </authorList>
    </citation>
    <scope>NUCLEOTIDE SEQUENCE [LARGE SCALE GENOMIC DNA]</scope>
    <source>
        <strain evidence="6">T1</strain>
        <tissue evidence="6">Spores</tissue>
    </source>
</reference>
<evidence type="ECO:0000313" key="7">
    <source>
        <dbReference type="Proteomes" id="UP001516464"/>
    </source>
</evidence>
<organism evidence="6 7">
    <name type="scientific">Astathelohania contejeani</name>
    <dbReference type="NCBI Taxonomy" id="164912"/>
    <lineage>
        <taxon>Eukaryota</taxon>
        <taxon>Fungi</taxon>
        <taxon>Fungi incertae sedis</taxon>
        <taxon>Microsporidia</taxon>
        <taxon>Astathelohaniidae</taxon>
        <taxon>Astathelohania</taxon>
    </lineage>
</organism>
<protein>
    <recommendedName>
        <fullName evidence="5">GPN-loop GTPase 3</fullName>
    </recommendedName>
</protein>
<evidence type="ECO:0000256" key="4">
    <source>
        <dbReference type="ARBA" id="ARBA00023134"/>
    </source>
</evidence>
<evidence type="ECO:0000256" key="1">
    <source>
        <dbReference type="ARBA" id="ARBA00005290"/>
    </source>
</evidence>
<comment type="similarity">
    <text evidence="1 5">Belongs to the GPN-loop GTPase family.</text>
</comment>
<dbReference type="InterPro" id="IPR004130">
    <property type="entry name" value="Gpn"/>
</dbReference>
<dbReference type="SUPFAM" id="SSF52540">
    <property type="entry name" value="P-loop containing nucleoside triphosphate hydrolases"/>
    <property type="match status" value="1"/>
</dbReference>
<evidence type="ECO:0000256" key="5">
    <source>
        <dbReference type="RuleBase" id="RU365059"/>
    </source>
</evidence>
<comment type="subunit">
    <text evidence="5">Binds to RNA polymerase II (RNAPII).</text>
</comment>
<proteinExistence type="inferred from homology"/>
<dbReference type="PANTHER" id="PTHR21231:SF7">
    <property type="entry name" value="GPN-LOOP GTPASE 3"/>
    <property type="match status" value="1"/>
</dbReference>
<sequence length="243" mass="27711">MGYAIFVLGPAGSGKTTFCTNLKEHGKAIHRPFHLINLDPAQQDSSIDYDLSITDYITVTEVMEMLDYGPNGGLVVALEELYENIEELELETYTGDYLIIDCPGQIELFTHSEVITNIVKYMQQYFTCAAVFLMEASYMTDTHKYISGCLCATLCMARFGLPHVNIMSKMDLIERQSLPNEVNLNGKDKYSGLTRKILEFVNENNMVEFQPLNWNDEETVEDILYSIDSVLQYFDDLEPKEED</sequence>
<comment type="caution">
    <text evidence="6">The sequence shown here is derived from an EMBL/GenBank/DDBJ whole genome shotgun (WGS) entry which is preliminary data.</text>
</comment>
<evidence type="ECO:0000256" key="3">
    <source>
        <dbReference type="ARBA" id="ARBA00022801"/>
    </source>
</evidence>